<comment type="caution">
    <text evidence="1">The sequence shown here is derived from an EMBL/GenBank/DDBJ whole genome shotgun (WGS) entry which is preliminary data.</text>
</comment>
<evidence type="ECO:0000313" key="2">
    <source>
        <dbReference type="Proteomes" id="UP000186922"/>
    </source>
</evidence>
<evidence type="ECO:0000313" key="1">
    <source>
        <dbReference type="EMBL" id="GAV05245.1"/>
    </source>
</evidence>
<keyword evidence="2" id="KW-1185">Reference proteome</keyword>
<dbReference type="EMBL" id="BDGG01000012">
    <property type="protein sequence ID" value="GAV05245.1"/>
    <property type="molecule type" value="Genomic_DNA"/>
</dbReference>
<dbReference type="AlphaFoldDB" id="A0A1D1VUT3"/>
<proteinExistence type="predicted"/>
<organism evidence="1 2">
    <name type="scientific">Ramazzottius varieornatus</name>
    <name type="common">Water bear</name>
    <name type="synonym">Tardigrade</name>
    <dbReference type="NCBI Taxonomy" id="947166"/>
    <lineage>
        <taxon>Eukaryota</taxon>
        <taxon>Metazoa</taxon>
        <taxon>Ecdysozoa</taxon>
        <taxon>Tardigrada</taxon>
        <taxon>Eutardigrada</taxon>
        <taxon>Parachela</taxon>
        <taxon>Hypsibioidea</taxon>
        <taxon>Ramazzottiidae</taxon>
        <taxon>Ramazzottius</taxon>
    </lineage>
</organism>
<accession>A0A1D1VUT3</accession>
<dbReference type="Proteomes" id="UP000186922">
    <property type="component" value="Unassembled WGS sequence"/>
</dbReference>
<name>A0A1D1VUT3_RAMVA</name>
<protein>
    <submittedName>
        <fullName evidence="1">Uncharacterized protein</fullName>
    </submittedName>
</protein>
<gene>
    <name evidence="1" type="primary">RvY_15408-1</name>
    <name evidence="1" type="synonym">RvY_15408.1</name>
    <name evidence="1" type="ORF">RvY_15408</name>
</gene>
<sequence length="46" mass="5096">MEQTVQTRDPAVPVARSASKWKLFLWNRAPVDCVATAKYPASPGNH</sequence>
<reference evidence="1 2" key="1">
    <citation type="journal article" date="2016" name="Nat. Commun.">
        <title>Extremotolerant tardigrade genome and improved radiotolerance of human cultured cells by tardigrade-unique protein.</title>
        <authorList>
            <person name="Hashimoto T."/>
            <person name="Horikawa D.D."/>
            <person name="Saito Y."/>
            <person name="Kuwahara H."/>
            <person name="Kozuka-Hata H."/>
            <person name="Shin-I T."/>
            <person name="Minakuchi Y."/>
            <person name="Ohishi K."/>
            <person name="Motoyama A."/>
            <person name="Aizu T."/>
            <person name="Enomoto A."/>
            <person name="Kondo K."/>
            <person name="Tanaka S."/>
            <person name="Hara Y."/>
            <person name="Koshikawa S."/>
            <person name="Sagara H."/>
            <person name="Miura T."/>
            <person name="Yokobori S."/>
            <person name="Miyagawa K."/>
            <person name="Suzuki Y."/>
            <person name="Kubo T."/>
            <person name="Oyama M."/>
            <person name="Kohara Y."/>
            <person name="Fujiyama A."/>
            <person name="Arakawa K."/>
            <person name="Katayama T."/>
            <person name="Toyoda A."/>
            <person name="Kunieda T."/>
        </authorList>
    </citation>
    <scope>NUCLEOTIDE SEQUENCE [LARGE SCALE GENOMIC DNA]</scope>
    <source>
        <strain evidence="1 2">YOKOZUNA-1</strain>
    </source>
</reference>